<comment type="subunit">
    <text evidence="7">Component of a fungal signal recognition particle (SRP) complex that consists of a 7SL RNA molecule (scR1) and at least six protein subunits: SRP72, SRP68, SRP54, SEC65, SRP21 and SRP14.</text>
</comment>
<dbReference type="GO" id="GO:0030942">
    <property type="term" value="F:endoplasmic reticulum signal peptide binding"/>
    <property type="evidence" value="ECO:0007669"/>
    <property type="project" value="UniProtKB-UniRule"/>
</dbReference>
<evidence type="ECO:0000256" key="7">
    <source>
        <dbReference type="RuleBase" id="RU368100"/>
    </source>
</evidence>
<reference evidence="8" key="1">
    <citation type="submission" date="2020-12" db="EMBL/GenBank/DDBJ databases">
        <title>Metabolic potential, ecology and presence of endohyphal bacteria is reflected in genomic diversity of Mucoromycotina.</title>
        <authorList>
            <person name="Muszewska A."/>
            <person name="Okrasinska A."/>
            <person name="Steczkiewicz K."/>
            <person name="Drgas O."/>
            <person name="Orlowska M."/>
            <person name="Perlinska-Lenart U."/>
            <person name="Aleksandrzak-Piekarczyk T."/>
            <person name="Szatraj K."/>
            <person name="Zielenkiewicz U."/>
            <person name="Pilsyk S."/>
            <person name="Malc E."/>
            <person name="Mieczkowski P."/>
            <person name="Kruszewska J.S."/>
            <person name="Biernat P."/>
            <person name="Pawlowska J."/>
        </authorList>
    </citation>
    <scope>NUCLEOTIDE SEQUENCE</scope>
    <source>
        <strain evidence="8">CBS 226.32</strain>
    </source>
</reference>
<dbReference type="InterPro" id="IPR003210">
    <property type="entry name" value="Signal_recog_particle_SRP14"/>
</dbReference>
<keyword evidence="5 7" id="KW-0733">Signal recognition particle</keyword>
<evidence type="ECO:0000256" key="6">
    <source>
        <dbReference type="ARBA" id="ARBA00023274"/>
    </source>
</evidence>
<keyword evidence="4 7" id="KW-0694">RNA-binding</keyword>
<dbReference type="Proteomes" id="UP000650833">
    <property type="component" value="Unassembled WGS sequence"/>
</dbReference>
<keyword evidence="9" id="KW-1185">Reference proteome</keyword>
<sequence>MKDLDPLAFTVELGQFYEKSKTAGTVSVTMKRMTATRLVKASKVKKEMPKGGSAVIANSEKDNINYPCLVRAVFKKHKISTIIAPDDFDRFQNAYSTIIRAYMDSLKKKDRSKKVKKVSK</sequence>
<dbReference type="SUPFAM" id="SSF54762">
    <property type="entry name" value="Signal recognition particle alu RNA binding heterodimer, SRP9/14"/>
    <property type="match status" value="1"/>
</dbReference>
<evidence type="ECO:0000313" key="8">
    <source>
        <dbReference type="EMBL" id="KAG2202186.1"/>
    </source>
</evidence>
<dbReference type="GO" id="GO:0005786">
    <property type="term" value="C:signal recognition particle, endoplasmic reticulum targeting"/>
    <property type="evidence" value="ECO:0007669"/>
    <property type="project" value="UniProtKB-UniRule"/>
</dbReference>
<protein>
    <recommendedName>
        <fullName evidence="7">Signal recognition particle subunit SRP14</fullName>
    </recommendedName>
    <alternativeName>
        <fullName evidence="7">Signal recognition particle 14 kDa protein</fullName>
    </alternativeName>
</protein>
<evidence type="ECO:0000256" key="3">
    <source>
        <dbReference type="ARBA" id="ARBA00022490"/>
    </source>
</evidence>
<dbReference type="GO" id="GO:0008312">
    <property type="term" value="F:7S RNA binding"/>
    <property type="evidence" value="ECO:0007669"/>
    <property type="project" value="UniProtKB-UniRule"/>
</dbReference>
<dbReference type="OrthoDB" id="19209at2759"/>
<accession>A0A8H7R2Y4</accession>
<organism evidence="8 9">
    <name type="scientific">Mucor plumbeus</name>
    <dbReference type="NCBI Taxonomy" id="97098"/>
    <lineage>
        <taxon>Eukaryota</taxon>
        <taxon>Fungi</taxon>
        <taxon>Fungi incertae sedis</taxon>
        <taxon>Mucoromycota</taxon>
        <taxon>Mucoromycotina</taxon>
        <taxon>Mucoromycetes</taxon>
        <taxon>Mucorales</taxon>
        <taxon>Mucorineae</taxon>
        <taxon>Mucoraceae</taxon>
        <taxon>Mucor</taxon>
    </lineage>
</organism>
<gene>
    <name evidence="8" type="ORF">INT46_007701</name>
</gene>
<dbReference type="PANTHER" id="PTHR12013">
    <property type="entry name" value="SIGNAL RECOGNITION PARTICLE 14 KD PROTEIN"/>
    <property type="match status" value="1"/>
</dbReference>
<dbReference type="GO" id="GO:0006614">
    <property type="term" value="P:SRP-dependent cotranslational protein targeting to membrane"/>
    <property type="evidence" value="ECO:0007669"/>
    <property type="project" value="UniProtKB-UniRule"/>
</dbReference>
<name>A0A8H7R2Y4_9FUNG</name>
<dbReference type="Gene3D" id="3.30.720.10">
    <property type="entry name" value="Signal recognition particle alu RNA binding heterodimer, srp9/1"/>
    <property type="match status" value="1"/>
</dbReference>
<dbReference type="EMBL" id="JAEPRC010000263">
    <property type="protein sequence ID" value="KAG2202186.1"/>
    <property type="molecule type" value="Genomic_DNA"/>
</dbReference>
<evidence type="ECO:0000256" key="5">
    <source>
        <dbReference type="ARBA" id="ARBA00023135"/>
    </source>
</evidence>
<proteinExistence type="inferred from homology"/>
<evidence type="ECO:0000313" key="9">
    <source>
        <dbReference type="Proteomes" id="UP000650833"/>
    </source>
</evidence>
<comment type="similarity">
    <text evidence="2 7">Belongs to the SRP14 family.</text>
</comment>
<comment type="function">
    <text evidence="7">Component of the signal recognition particle (SRP) complex, a ribonucleoprotein complex that mediates the cotranslational targeting of secretory and membrane proteins to the endoplasmic reticulum (ER).</text>
</comment>
<dbReference type="AlphaFoldDB" id="A0A8H7R2Y4"/>
<keyword evidence="6 7" id="KW-0687">Ribonucleoprotein</keyword>
<dbReference type="InterPro" id="IPR009018">
    <property type="entry name" value="Signal_recog_particle_SRP9/14"/>
</dbReference>
<evidence type="ECO:0000256" key="4">
    <source>
        <dbReference type="ARBA" id="ARBA00022884"/>
    </source>
</evidence>
<comment type="caution">
    <text evidence="8">The sequence shown here is derived from an EMBL/GenBank/DDBJ whole genome shotgun (WGS) entry which is preliminary data.</text>
</comment>
<comment type="subcellular location">
    <subcellularLocation>
        <location evidence="1 7">Cytoplasm</location>
    </subcellularLocation>
</comment>
<dbReference type="Pfam" id="PF02290">
    <property type="entry name" value="SRP14"/>
    <property type="match status" value="1"/>
</dbReference>
<evidence type="ECO:0000256" key="1">
    <source>
        <dbReference type="ARBA" id="ARBA00004496"/>
    </source>
</evidence>
<keyword evidence="3 7" id="KW-0963">Cytoplasm</keyword>
<evidence type="ECO:0000256" key="2">
    <source>
        <dbReference type="ARBA" id="ARBA00010349"/>
    </source>
</evidence>